<dbReference type="Proteomes" id="UP000480151">
    <property type="component" value="Unassembled WGS sequence"/>
</dbReference>
<dbReference type="PANTHER" id="PTHR43792:SF9">
    <property type="entry name" value="RIBOSOMAL-PROTEIN-ALANINE ACETYLTRANSFERASE"/>
    <property type="match status" value="1"/>
</dbReference>
<feature type="domain" description="N-acetyltransferase" evidence="1">
    <location>
        <begin position="16"/>
        <end position="182"/>
    </location>
</feature>
<dbReference type="RefSeq" id="WP_165100840.1">
    <property type="nucleotide sequence ID" value="NZ_JAAKGU010000009.1"/>
</dbReference>
<sequence>MKEHSGTAPVLTGRRLTLRALRQEDAEALLPCWSYPEAAVWLGIKPLASKVEAEELIRLLLVMEHEEESLRWSITLPSGKVIGSCGFNSWQLAGAFRGEVGFELSPAYWGRGYMREALTLVLGYGFEEMGLNRVEAQCHPANLRSARLLASLGFRREGTLREYRHTPSGYQDVDLYALLRREW</sequence>
<dbReference type="PANTHER" id="PTHR43792">
    <property type="entry name" value="GNAT FAMILY, PUTATIVE (AFU_ORTHOLOGUE AFUA_3G00765)-RELATED-RELATED"/>
    <property type="match status" value="1"/>
</dbReference>
<comment type="caution">
    <text evidence="2">The sequence shown here is derived from an EMBL/GenBank/DDBJ whole genome shotgun (WGS) entry which is preliminary data.</text>
</comment>
<dbReference type="EMBL" id="JAAKGU010000009">
    <property type="protein sequence ID" value="NGM84265.1"/>
    <property type="molecule type" value="Genomic_DNA"/>
</dbReference>
<dbReference type="InterPro" id="IPR016181">
    <property type="entry name" value="Acyl_CoA_acyltransferase"/>
</dbReference>
<evidence type="ECO:0000259" key="1">
    <source>
        <dbReference type="PROSITE" id="PS51186"/>
    </source>
</evidence>
<keyword evidence="2" id="KW-0808">Transferase</keyword>
<dbReference type="PROSITE" id="PS51186">
    <property type="entry name" value="GNAT"/>
    <property type="match status" value="1"/>
</dbReference>
<keyword evidence="3" id="KW-1185">Reference proteome</keyword>
<dbReference type="SUPFAM" id="SSF55729">
    <property type="entry name" value="Acyl-CoA N-acyltransferases (Nat)"/>
    <property type="match status" value="1"/>
</dbReference>
<dbReference type="InterPro" id="IPR051531">
    <property type="entry name" value="N-acetyltransferase"/>
</dbReference>
<dbReference type="Gene3D" id="3.40.630.30">
    <property type="match status" value="1"/>
</dbReference>
<reference evidence="2 3" key="1">
    <citation type="submission" date="2020-02" db="EMBL/GenBank/DDBJ databases">
        <authorList>
            <person name="Gao J."/>
            <person name="Sun J."/>
        </authorList>
    </citation>
    <scope>NUCLEOTIDE SEQUENCE [LARGE SCALE GENOMIC DNA]</scope>
    <source>
        <strain evidence="2 3">7124</strain>
    </source>
</reference>
<organism evidence="2 3">
    <name type="scientific">Paenibacillus apii</name>
    <dbReference type="NCBI Taxonomy" id="1850370"/>
    <lineage>
        <taxon>Bacteria</taxon>
        <taxon>Bacillati</taxon>
        <taxon>Bacillota</taxon>
        <taxon>Bacilli</taxon>
        <taxon>Bacillales</taxon>
        <taxon>Paenibacillaceae</taxon>
        <taxon>Paenibacillus</taxon>
    </lineage>
</organism>
<proteinExistence type="predicted"/>
<dbReference type="GO" id="GO:0005737">
    <property type="term" value="C:cytoplasm"/>
    <property type="evidence" value="ECO:0007669"/>
    <property type="project" value="TreeGrafter"/>
</dbReference>
<protein>
    <submittedName>
        <fullName evidence="2">GNAT family N-acetyltransferase</fullName>
    </submittedName>
</protein>
<accession>A0A6M1PQ85</accession>
<dbReference type="AlphaFoldDB" id="A0A6M1PQ85"/>
<dbReference type="GO" id="GO:0008999">
    <property type="term" value="F:protein-N-terminal-alanine acetyltransferase activity"/>
    <property type="evidence" value="ECO:0007669"/>
    <property type="project" value="TreeGrafter"/>
</dbReference>
<evidence type="ECO:0000313" key="2">
    <source>
        <dbReference type="EMBL" id="NGM84265.1"/>
    </source>
</evidence>
<dbReference type="InterPro" id="IPR000182">
    <property type="entry name" value="GNAT_dom"/>
</dbReference>
<evidence type="ECO:0000313" key="3">
    <source>
        <dbReference type="Proteomes" id="UP000480151"/>
    </source>
</evidence>
<gene>
    <name evidence="2" type="ORF">G5B47_17780</name>
</gene>
<dbReference type="Pfam" id="PF13302">
    <property type="entry name" value="Acetyltransf_3"/>
    <property type="match status" value="1"/>
</dbReference>
<name>A0A6M1PQ85_9BACL</name>